<reference evidence="1 2" key="1">
    <citation type="journal article" date="2012" name="Genet. Mol. Biol.">
        <title>Analysis of 16S rRNA and mxaF genes revealing insights into Methylobacterium niche-specific plant association.</title>
        <authorList>
            <person name="Dourado M.N."/>
            <person name="Andreote F.D."/>
            <person name="Dini-Andreote F."/>
            <person name="Conti R."/>
            <person name="Araujo J.M."/>
            <person name="Araujo W.L."/>
        </authorList>
    </citation>
    <scope>NUCLEOTIDE SEQUENCE [LARGE SCALE GENOMIC DNA]</scope>
    <source>
        <strain evidence="1 2">SR1.6/4</strain>
    </source>
</reference>
<proteinExistence type="predicted"/>
<organism evidence="1 2">
    <name type="scientific">Methylobacterium radiotolerans</name>
    <dbReference type="NCBI Taxonomy" id="31998"/>
    <lineage>
        <taxon>Bacteria</taxon>
        <taxon>Pseudomonadati</taxon>
        <taxon>Pseudomonadota</taxon>
        <taxon>Alphaproteobacteria</taxon>
        <taxon>Hyphomicrobiales</taxon>
        <taxon>Methylobacteriaceae</taxon>
        <taxon>Methylobacterium</taxon>
    </lineage>
</organism>
<sequence>MQAQASREDRIRAVTATISQQALGNRLIHGNTRLPYDVARALAEQAVDAVVAADQREGQRGQVGPNPFI</sequence>
<comment type="caution">
    <text evidence="1">The sequence shown here is derived from an EMBL/GenBank/DDBJ whole genome shotgun (WGS) entry which is preliminary data.</text>
</comment>
<dbReference type="EMBL" id="MLBY01000002">
    <property type="protein sequence ID" value="MEE7455697.1"/>
    <property type="molecule type" value="Genomic_DNA"/>
</dbReference>
<name>A0ABU7T580_9HYPH</name>
<evidence type="ECO:0000313" key="1">
    <source>
        <dbReference type="EMBL" id="MEE7455697.1"/>
    </source>
</evidence>
<dbReference type="Proteomes" id="UP001349262">
    <property type="component" value="Unassembled WGS sequence"/>
</dbReference>
<accession>A0ABU7T580</accession>
<protein>
    <submittedName>
        <fullName evidence="1">Uncharacterized protein</fullName>
    </submittedName>
</protein>
<evidence type="ECO:0000313" key="2">
    <source>
        <dbReference type="Proteomes" id="UP001349262"/>
    </source>
</evidence>
<gene>
    <name evidence="1" type="ORF">MRSR164_02370</name>
</gene>
<keyword evidence="2" id="KW-1185">Reference proteome</keyword>